<protein>
    <submittedName>
        <fullName evidence="3">Auxin-induced protein 15A-like</fullName>
    </submittedName>
</protein>
<dbReference type="OrthoDB" id="625231at2759"/>
<dbReference type="Pfam" id="PF02519">
    <property type="entry name" value="Auxin_inducible"/>
    <property type="match status" value="1"/>
</dbReference>
<dbReference type="InterPro" id="IPR003676">
    <property type="entry name" value="SAUR_fam"/>
</dbReference>
<keyword evidence="2" id="KW-1185">Reference proteome</keyword>
<gene>
    <name evidence="3" type="primary">LOC103699950</name>
</gene>
<evidence type="ECO:0000313" key="3">
    <source>
        <dbReference type="RefSeq" id="XP_008780159.1"/>
    </source>
</evidence>
<organism evidence="2 3">
    <name type="scientific">Phoenix dactylifera</name>
    <name type="common">Date palm</name>
    <dbReference type="NCBI Taxonomy" id="42345"/>
    <lineage>
        <taxon>Eukaryota</taxon>
        <taxon>Viridiplantae</taxon>
        <taxon>Streptophyta</taxon>
        <taxon>Embryophyta</taxon>
        <taxon>Tracheophyta</taxon>
        <taxon>Spermatophyta</taxon>
        <taxon>Magnoliopsida</taxon>
        <taxon>Liliopsida</taxon>
        <taxon>Arecaceae</taxon>
        <taxon>Coryphoideae</taxon>
        <taxon>Phoeniceae</taxon>
        <taxon>Phoenix</taxon>
    </lineage>
</organism>
<reference evidence="3" key="2">
    <citation type="submission" date="2025-08" db="UniProtKB">
        <authorList>
            <consortium name="RefSeq"/>
        </authorList>
    </citation>
    <scope>IDENTIFICATION</scope>
    <source>
        <tissue evidence="3">Young leaves</tissue>
    </source>
</reference>
<dbReference type="GO" id="GO:0009733">
    <property type="term" value="P:response to auxin"/>
    <property type="evidence" value="ECO:0007669"/>
    <property type="project" value="InterPro"/>
</dbReference>
<comment type="similarity">
    <text evidence="1">Belongs to the ARG7 family.</text>
</comment>
<dbReference type="RefSeq" id="XP_008780159.1">
    <property type="nucleotide sequence ID" value="XM_008781937.1"/>
</dbReference>
<dbReference type="GeneID" id="103699950"/>
<dbReference type="Proteomes" id="UP000228380">
    <property type="component" value="Chromosome 17"/>
</dbReference>
<dbReference type="KEGG" id="pda:103699950"/>
<accession>A0A8B7BKW5</accession>
<proteinExistence type="inferred from homology"/>
<dbReference type="AlphaFoldDB" id="A0A8B7BKW5"/>
<evidence type="ECO:0000313" key="2">
    <source>
        <dbReference type="Proteomes" id="UP000228380"/>
    </source>
</evidence>
<sequence length="96" mass="10991">MRIHLPRITDAKQALQQSLKISKAMASDVPKGHFAIYVGEYRKRFVIPVSYLNHSLFQDLLHEAEEEYGFDQPMGRLRVPCSEDAFITLISHMNGS</sequence>
<dbReference type="PANTHER" id="PTHR31929">
    <property type="entry name" value="SAUR-LIKE AUXIN-RESPONSIVE PROTEIN FAMILY-RELATED"/>
    <property type="match status" value="1"/>
</dbReference>
<reference evidence="2" key="1">
    <citation type="journal article" date="2019" name="Nat. Commun.">
        <title>Genome-wide association mapping of date palm fruit traits.</title>
        <authorList>
            <person name="Hazzouri K.M."/>
            <person name="Gros-Balthazard M."/>
            <person name="Flowers J.M."/>
            <person name="Copetti D."/>
            <person name="Lemansour A."/>
            <person name="Lebrun M."/>
            <person name="Masmoudi K."/>
            <person name="Ferrand S."/>
            <person name="Dhar M.I."/>
            <person name="Fresquez Z.A."/>
            <person name="Rosas U."/>
            <person name="Zhang J."/>
            <person name="Talag J."/>
            <person name="Lee S."/>
            <person name="Kudrna D."/>
            <person name="Powell R.F."/>
            <person name="Leitch I.J."/>
            <person name="Krueger R.R."/>
            <person name="Wing R.A."/>
            <person name="Amiri K.M.A."/>
            <person name="Purugganan M.D."/>
        </authorList>
    </citation>
    <scope>NUCLEOTIDE SEQUENCE [LARGE SCALE GENOMIC DNA]</scope>
    <source>
        <strain evidence="2">cv. Khalas</strain>
    </source>
</reference>
<evidence type="ECO:0000256" key="1">
    <source>
        <dbReference type="ARBA" id="ARBA00006974"/>
    </source>
</evidence>
<name>A0A8B7BKW5_PHODC</name>